<evidence type="ECO:0000313" key="2">
    <source>
        <dbReference type="Proteomes" id="UP001175211"/>
    </source>
</evidence>
<proteinExistence type="predicted"/>
<sequence length="477" mass="54066">MLLVLPVELIEDVMTQLDSRTDLIHFGMTCKQAHLICRPHIFACLKIRIRHDYRNDNSISLLKSLTRGETDLAKLVRELSILTILPRYSRCSGSADMYHKMTRTKARALRTSVKAIRNVIPQFVILEHLHCDLDPSGGFKAADVDAVIRALAVLPRLVSLSLNFGYGPFLLVPPYLIRSSLSHFKNLHSVKIWGEAYSYESVIGPLVVNNPNLIHLAIFGRSSALVTTFCKIQKYYKLRHLSITDLSIGCSIDATVPNLVPYLRHLRVTPTSDSSFIPTEFWTALTQRGILLATLLVHNATEALMEYLESYSGLEVLSLFPEGDAQADAFYGRVLQQHVRTLRKVSIEITSRGKWCIGPLALDTLSRCTKLVELNMPIYMHHEVGVVYNPQHSALDLQQFLVLLPNLRQLYMRGPKPVHEFTSMCIQSAINYFRSDSPLDLVVSTDTWMYRSKTEYGVNVLRCVGAWKAVQLPWESW</sequence>
<keyword evidence="2" id="KW-1185">Reference proteome</keyword>
<dbReference type="AlphaFoldDB" id="A0AA39NI12"/>
<protein>
    <recommendedName>
        <fullName evidence="3">F-box domain-containing protein</fullName>
    </recommendedName>
</protein>
<comment type="caution">
    <text evidence="1">The sequence shown here is derived from an EMBL/GenBank/DDBJ whole genome shotgun (WGS) entry which is preliminary data.</text>
</comment>
<organism evidence="1 2">
    <name type="scientific">Armillaria tabescens</name>
    <name type="common">Ringless honey mushroom</name>
    <name type="synonym">Agaricus tabescens</name>
    <dbReference type="NCBI Taxonomy" id="1929756"/>
    <lineage>
        <taxon>Eukaryota</taxon>
        <taxon>Fungi</taxon>
        <taxon>Dikarya</taxon>
        <taxon>Basidiomycota</taxon>
        <taxon>Agaricomycotina</taxon>
        <taxon>Agaricomycetes</taxon>
        <taxon>Agaricomycetidae</taxon>
        <taxon>Agaricales</taxon>
        <taxon>Marasmiineae</taxon>
        <taxon>Physalacriaceae</taxon>
        <taxon>Desarmillaria</taxon>
    </lineage>
</organism>
<dbReference type="GeneID" id="85367082"/>
<accession>A0AA39NI12</accession>
<dbReference type="EMBL" id="JAUEPS010000004">
    <property type="protein sequence ID" value="KAK0466006.1"/>
    <property type="molecule type" value="Genomic_DNA"/>
</dbReference>
<name>A0AA39NI12_ARMTA</name>
<evidence type="ECO:0008006" key="3">
    <source>
        <dbReference type="Google" id="ProtNLM"/>
    </source>
</evidence>
<dbReference type="CDD" id="cd09917">
    <property type="entry name" value="F-box_SF"/>
    <property type="match status" value="1"/>
</dbReference>
<dbReference type="SUPFAM" id="SSF52047">
    <property type="entry name" value="RNI-like"/>
    <property type="match status" value="1"/>
</dbReference>
<dbReference type="Gene3D" id="3.80.10.10">
    <property type="entry name" value="Ribonuclease Inhibitor"/>
    <property type="match status" value="1"/>
</dbReference>
<dbReference type="Proteomes" id="UP001175211">
    <property type="component" value="Unassembled WGS sequence"/>
</dbReference>
<evidence type="ECO:0000313" key="1">
    <source>
        <dbReference type="EMBL" id="KAK0466006.1"/>
    </source>
</evidence>
<gene>
    <name evidence="1" type="ORF">EV420DRAFT_806052</name>
</gene>
<dbReference type="InterPro" id="IPR032675">
    <property type="entry name" value="LRR_dom_sf"/>
</dbReference>
<dbReference type="RefSeq" id="XP_060336833.1">
    <property type="nucleotide sequence ID" value="XM_060483534.1"/>
</dbReference>
<reference evidence="1" key="1">
    <citation type="submission" date="2023-06" db="EMBL/GenBank/DDBJ databases">
        <authorList>
            <consortium name="Lawrence Berkeley National Laboratory"/>
            <person name="Ahrendt S."/>
            <person name="Sahu N."/>
            <person name="Indic B."/>
            <person name="Wong-Bajracharya J."/>
            <person name="Merenyi Z."/>
            <person name="Ke H.-M."/>
            <person name="Monk M."/>
            <person name="Kocsube S."/>
            <person name="Drula E."/>
            <person name="Lipzen A."/>
            <person name="Balint B."/>
            <person name="Henrissat B."/>
            <person name="Andreopoulos B."/>
            <person name="Martin F.M."/>
            <person name="Harder C.B."/>
            <person name="Rigling D."/>
            <person name="Ford K.L."/>
            <person name="Foster G.D."/>
            <person name="Pangilinan J."/>
            <person name="Papanicolaou A."/>
            <person name="Barry K."/>
            <person name="LaButti K."/>
            <person name="Viragh M."/>
            <person name="Koriabine M."/>
            <person name="Yan M."/>
            <person name="Riley R."/>
            <person name="Champramary S."/>
            <person name="Plett K.L."/>
            <person name="Tsai I.J."/>
            <person name="Slot J."/>
            <person name="Sipos G."/>
            <person name="Plett J."/>
            <person name="Nagy L.G."/>
            <person name="Grigoriev I.V."/>
        </authorList>
    </citation>
    <scope>NUCLEOTIDE SEQUENCE</scope>
    <source>
        <strain evidence="1">CCBAS 213</strain>
    </source>
</reference>